<dbReference type="Pfam" id="PF07969">
    <property type="entry name" value="Amidohydro_3"/>
    <property type="match status" value="1"/>
</dbReference>
<evidence type="ECO:0000313" key="2">
    <source>
        <dbReference type="EMBL" id="MFC3144258.1"/>
    </source>
</evidence>
<dbReference type="SUPFAM" id="SSF51338">
    <property type="entry name" value="Composite domain of metallo-dependent hydrolases"/>
    <property type="match status" value="1"/>
</dbReference>
<evidence type="ECO:0000259" key="1">
    <source>
        <dbReference type="Pfam" id="PF07969"/>
    </source>
</evidence>
<accession>A0ABV7GRK8</accession>
<dbReference type="PANTHER" id="PTHR32027">
    <property type="entry name" value="CYTOSINE DEAMINASE"/>
    <property type="match status" value="1"/>
</dbReference>
<evidence type="ECO:0000313" key="3">
    <source>
        <dbReference type="Proteomes" id="UP001595632"/>
    </source>
</evidence>
<dbReference type="RefSeq" id="WP_275631517.1">
    <property type="nucleotide sequence ID" value="NZ_JARGYD010000001.1"/>
</dbReference>
<dbReference type="InterPro" id="IPR052349">
    <property type="entry name" value="Metallo-hydrolase_Enzymes"/>
</dbReference>
<comment type="caution">
    <text evidence="2">The sequence shown here is derived from an EMBL/GenBank/DDBJ whole genome shotgun (WGS) entry which is preliminary data.</text>
</comment>
<proteinExistence type="predicted"/>
<dbReference type="InterPro" id="IPR032466">
    <property type="entry name" value="Metal_Hydrolase"/>
</dbReference>
<dbReference type="CDD" id="cd01293">
    <property type="entry name" value="Bact_CD"/>
    <property type="match status" value="1"/>
</dbReference>
<dbReference type="InterPro" id="IPR013108">
    <property type="entry name" value="Amidohydro_3"/>
</dbReference>
<organism evidence="2 3">
    <name type="scientific">Psychromarinibacter halotolerans</name>
    <dbReference type="NCBI Taxonomy" id="1775175"/>
    <lineage>
        <taxon>Bacteria</taxon>
        <taxon>Pseudomonadati</taxon>
        <taxon>Pseudomonadota</taxon>
        <taxon>Alphaproteobacteria</taxon>
        <taxon>Rhodobacterales</taxon>
        <taxon>Paracoccaceae</taxon>
        <taxon>Psychromarinibacter</taxon>
    </lineage>
</organism>
<dbReference type="Gene3D" id="2.30.40.10">
    <property type="entry name" value="Urease, subunit C, domain 1"/>
    <property type="match status" value="1"/>
</dbReference>
<dbReference type="NCBIfam" id="NF004636">
    <property type="entry name" value="PRK05985.1"/>
    <property type="match status" value="1"/>
</dbReference>
<sequence>MTHDTHTGFGGLTMPDGARADIAVADGRIAAILPAGMLPDATDMTGYVALPPLVEAHIHLDKTLLGLPFQSHLPGATVADRIAQEKSLRASLPLSAFERGGALVRQVAGYGTQAMRSHVDIDGDLGLSGLEDLLKLRESVADLAEIQIVAFPQNGILRDAPVADLLAEALANGADLIGGLDPAGIDRDVAGHLDVVFGLADRFGVGVDIHLHDAGELGLFELADIAKRTEALGLQGKVAVSHAFALGSGLPGVGAVVEALAKARVSIVTNGPNRMVAMPPVAMLRKAGVAVVAGSDNIRDAWSPHGDGDMLRRAGLIAYMQDFRDDSDLEVALSMATSAGARLLGLSDYGLSEGARADMLLVRASCVAEAVAGASPDRVSVRGGRVIARDCKLV</sequence>
<dbReference type="EMBL" id="JBHRTB010000010">
    <property type="protein sequence ID" value="MFC3144258.1"/>
    <property type="molecule type" value="Genomic_DNA"/>
</dbReference>
<dbReference type="Gene3D" id="3.20.20.140">
    <property type="entry name" value="Metal-dependent hydrolases"/>
    <property type="match status" value="1"/>
</dbReference>
<dbReference type="InterPro" id="IPR011059">
    <property type="entry name" value="Metal-dep_hydrolase_composite"/>
</dbReference>
<dbReference type="PANTHER" id="PTHR32027:SF9">
    <property type="entry name" value="BLL3847 PROTEIN"/>
    <property type="match status" value="1"/>
</dbReference>
<name>A0ABV7GRK8_9RHOB</name>
<dbReference type="SUPFAM" id="SSF51556">
    <property type="entry name" value="Metallo-dependent hydrolases"/>
    <property type="match status" value="1"/>
</dbReference>
<reference evidence="3" key="1">
    <citation type="journal article" date="2019" name="Int. J. Syst. Evol. Microbiol.">
        <title>The Global Catalogue of Microorganisms (GCM) 10K type strain sequencing project: providing services to taxonomists for standard genome sequencing and annotation.</title>
        <authorList>
            <consortium name="The Broad Institute Genomics Platform"/>
            <consortium name="The Broad Institute Genome Sequencing Center for Infectious Disease"/>
            <person name="Wu L."/>
            <person name="Ma J."/>
        </authorList>
    </citation>
    <scope>NUCLEOTIDE SEQUENCE [LARGE SCALE GENOMIC DNA]</scope>
    <source>
        <strain evidence="3">KCTC 52366</strain>
    </source>
</reference>
<protein>
    <submittedName>
        <fullName evidence="2">Amidohydrolase</fullName>
    </submittedName>
</protein>
<feature type="domain" description="Amidohydrolase 3" evidence="1">
    <location>
        <begin position="162"/>
        <end position="366"/>
    </location>
</feature>
<dbReference type="Proteomes" id="UP001595632">
    <property type="component" value="Unassembled WGS sequence"/>
</dbReference>
<gene>
    <name evidence="2" type="ORF">ACFOGP_16165</name>
</gene>
<keyword evidence="3" id="KW-1185">Reference proteome</keyword>